<gene>
    <name evidence="9" type="primary">gcvT</name>
    <name evidence="9" type="ORF">ACFFGY_15925</name>
</gene>
<dbReference type="GO" id="GO:0004047">
    <property type="term" value="F:aminomethyltransferase activity"/>
    <property type="evidence" value="ECO:0007669"/>
    <property type="project" value="UniProtKB-EC"/>
</dbReference>
<dbReference type="Proteomes" id="UP001589865">
    <property type="component" value="Unassembled WGS sequence"/>
</dbReference>
<evidence type="ECO:0000256" key="1">
    <source>
        <dbReference type="ARBA" id="ARBA00008609"/>
    </source>
</evidence>
<dbReference type="Pfam" id="PF08669">
    <property type="entry name" value="GCV_T_C"/>
    <property type="match status" value="1"/>
</dbReference>
<organism evidence="9 10">
    <name type="scientific">Roseomonas elaeocarpi</name>
    <dbReference type="NCBI Taxonomy" id="907779"/>
    <lineage>
        <taxon>Bacteria</taxon>
        <taxon>Pseudomonadati</taxon>
        <taxon>Pseudomonadota</taxon>
        <taxon>Alphaproteobacteria</taxon>
        <taxon>Acetobacterales</taxon>
        <taxon>Roseomonadaceae</taxon>
        <taxon>Roseomonas</taxon>
    </lineage>
</organism>
<dbReference type="Gene3D" id="4.10.1250.10">
    <property type="entry name" value="Aminomethyltransferase fragment"/>
    <property type="match status" value="1"/>
</dbReference>
<dbReference type="InterPro" id="IPR006223">
    <property type="entry name" value="GcvT"/>
</dbReference>
<keyword evidence="10" id="KW-1185">Reference proteome</keyword>
<dbReference type="InterPro" id="IPR027266">
    <property type="entry name" value="TrmE/GcvT-like"/>
</dbReference>
<dbReference type="NCBIfam" id="NF001567">
    <property type="entry name" value="PRK00389.1"/>
    <property type="match status" value="1"/>
</dbReference>
<protein>
    <recommendedName>
        <fullName evidence="2">aminomethyltransferase</fullName>
        <ecNumber evidence="2">2.1.2.10</ecNumber>
    </recommendedName>
    <alternativeName>
        <fullName evidence="5">Glycine cleavage system T protein</fullName>
    </alternativeName>
</protein>
<accession>A0ABV6JZJ6</accession>
<proteinExistence type="inferred from homology"/>
<dbReference type="Pfam" id="PF01571">
    <property type="entry name" value="GCV_T"/>
    <property type="match status" value="1"/>
</dbReference>
<evidence type="ECO:0000256" key="2">
    <source>
        <dbReference type="ARBA" id="ARBA00012616"/>
    </source>
</evidence>
<keyword evidence="3" id="KW-0032">Aminotransferase</keyword>
<evidence type="ECO:0000259" key="7">
    <source>
        <dbReference type="Pfam" id="PF01571"/>
    </source>
</evidence>
<dbReference type="NCBIfam" id="NF010093">
    <property type="entry name" value="PRK13579.1"/>
    <property type="match status" value="1"/>
</dbReference>
<dbReference type="Gene3D" id="3.30.1360.120">
    <property type="entry name" value="Probable tRNA modification gtpase trme, domain 1"/>
    <property type="match status" value="1"/>
</dbReference>
<sequence length="375" mass="39292">MADAQDNLLETPLADWHRAQGARMVPFAGYLMPVQYPSGIIVEHTACRTAAALFDVSHMGQAELRGPVAEAARALEALTPADVQGLKVNRQRYGVLMNAAGGILDDFMFTNMGDRMLVVFNASRKELDEAAVAAALPPGVTLHPLRDRALLALQGPGAEAALAPLAPVVASLPFMGVAETTLVGAPAVISRSGYSGEDGYEISIPAEAAAMLAAALVDGAGVTPAGLGSRDSLRLEAGLCLYGNDIDETTSPVEAALNWTIGKRRRTEWNFLGAERVREELDHGPKRLRVGFAVEGRQPARAHTEIQSGGATVGEVTSGGFGPTLGAPMAMGYVRPDLAVDGTALDLMVRGRAIAARVAPTPFVPHRYKRAAAAA</sequence>
<evidence type="ECO:0000259" key="8">
    <source>
        <dbReference type="Pfam" id="PF08669"/>
    </source>
</evidence>
<evidence type="ECO:0000256" key="4">
    <source>
        <dbReference type="ARBA" id="ARBA00022679"/>
    </source>
</evidence>
<dbReference type="EC" id="2.1.2.10" evidence="2"/>
<name>A0ABV6JZJ6_9PROT</name>
<evidence type="ECO:0000313" key="9">
    <source>
        <dbReference type="EMBL" id="MFC0409741.1"/>
    </source>
</evidence>
<evidence type="ECO:0000256" key="6">
    <source>
        <dbReference type="ARBA" id="ARBA00047665"/>
    </source>
</evidence>
<dbReference type="InterPro" id="IPR006222">
    <property type="entry name" value="GCVT_N"/>
</dbReference>
<feature type="domain" description="Aminomethyltransferase C-terminal" evidence="8">
    <location>
        <begin position="289"/>
        <end position="364"/>
    </location>
</feature>
<evidence type="ECO:0000313" key="10">
    <source>
        <dbReference type="Proteomes" id="UP001589865"/>
    </source>
</evidence>
<dbReference type="InterPro" id="IPR028896">
    <property type="entry name" value="GcvT/YgfZ/DmdA"/>
</dbReference>
<dbReference type="NCBIfam" id="TIGR00528">
    <property type="entry name" value="gcvT"/>
    <property type="match status" value="1"/>
</dbReference>
<dbReference type="RefSeq" id="WP_377045486.1">
    <property type="nucleotide sequence ID" value="NZ_JBHLUN010000010.1"/>
</dbReference>
<dbReference type="PANTHER" id="PTHR43757">
    <property type="entry name" value="AMINOMETHYLTRANSFERASE"/>
    <property type="match status" value="1"/>
</dbReference>
<dbReference type="PIRSF" id="PIRSF006487">
    <property type="entry name" value="GcvT"/>
    <property type="match status" value="1"/>
</dbReference>
<feature type="domain" description="GCVT N-terminal" evidence="7">
    <location>
        <begin position="13"/>
        <end position="263"/>
    </location>
</feature>
<dbReference type="SUPFAM" id="SSF103025">
    <property type="entry name" value="Folate-binding domain"/>
    <property type="match status" value="1"/>
</dbReference>
<dbReference type="EMBL" id="JBHLUN010000010">
    <property type="protein sequence ID" value="MFC0409741.1"/>
    <property type="molecule type" value="Genomic_DNA"/>
</dbReference>
<comment type="similarity">
    <text evidence="1">Belongs to the GcvT family.</text>
</comment>
<reference evidence="9 10" key="1">
    <citation type="submission" date="2024-09" db="EMBL/GenBank/DDBJ databases">
        <authorList>
            <person name="Sun Q."/>
            <person name="Mori K."/>
        </authorList>
    </citation>
    <scope>NUCLEOTIDE SEQUENCE [LARGE SCALE GENOMIC DNA]</scope>
    <source>
        <strain evidence="9 10">TBRC 5777</strain>
    </source>
</reference>
<comment type="catalytic activity">
    <reaction evidence="6">
        <text>N(6)-[(R)-S(8)-aminomethyldihydrolipoyl]-L-lysyl-[protein] + (6S)-5,6,7,8-tetrahydrofolate = N(6)-[(R)-dihydrolipoyl]-L-lysyl-[protein] + (6R)-5,10-methylene-5,6,7,8-tetrahydrofolate + NH4(+)</text>
        <dbReference type="Rhea" id="RHEA:16945"/>
        <dbReference type="Rhea" id="RHEA-COMP:10475"/>
        <dbReference type="Rhea" id="RHEA-COMP:10492"/>
        <dbReference type="ChEBI" id="CHEBI:15636"/>
        <dbReference type="ChEBI" id="CHEBI:28938"/>
        <dbReference type="ChEBI" id="CHEBI:57453"/>
        <dbReference type="ChEBI" id="CHEBI:83100"/>
        <dbReference type="ChEBI" id="CHEBI:83143"/>
        <dbReference type="EC" id="2.1.2.10"/>
    </reaction>
</comment>
<dbReference type="InterPro" id="IPR029043">
    <property type="entry name" value="GcvT/YgfZ_C"/>
</dbReference>
<dbReference type="Gene3D" id="3.30.70.1400">
    <property type="entry name" value="Aminomethyltransferase beta-barrel domains"/>
    <property type="match status" value="1"/>
</dbReference>
<dbReference type="SUPFAM" id="SSF101790">
    <property type="entry name" value="Aminomethyltransferase beta-barrel domain"/>
    <property type="match status" value="1"/>
</dbReference>
<keyword evidence="4 9" id="KW-0808">Transferase</keyword>
<comment type="caution">
    <text evidence="9">The sequence shown here is derived from an EMBL/GenBank/DDBJ whole genome shotgun (WGS) entry which is preliminary data.</text>
</comment>
<evidence type="ECO:0000256" key="5">
    <source>
        <dbReference type="ARBA" id="ARBA00031395"/>
    </source>
</evidence>
<evidence type="ECO:0000256" key="3">
    <source>
        <dbReference type="ARBA" id="ARBA00022576"/>
    </source>
</evidence>
<dbReference type="PANTHER" id="PTHR43757:SF2">
    <property type="entry name" value="AMINOMETHYLTRANSFERASE, MITOCHONDRIAL"/>
    <property type="match status" value="1"/>
</dbReference>
<dbReference type="Gene3D" id="2.40.30.110">
    <property type="entry name" value="Aminomethyltransferase beta-barrel domains"/>
    <property type="match status" value="1"/>
</dbReference>
<dbReference type="InterPro" id="IPR013977">
    <property type="entry name" value="GcvT_C"/>
</dbReference>